<dbReference type="Proteomes" id="UP000499080">
    <property type="component" value="Unassembled WGS sequence"/>
</dbReference>
<dbReference type="EMBL" id="BGPR01030700">
    <property type="protein sequence ID" value="GBO03388.1"/>
    <property type="molecule type" value="Genomic_DNA"/>
</dbReference>
<keyword evidence="3" id="KW-1185">Reference proteome</keyword>
<feature type="region of interest" description="Disordered" evidence="1">
    <location>
        <begin position="1"/>
        <end position="39"/>
    </location>
</feature>
<proteinExistence type="predicted"/>
<evidence type="ECO:0000313" key="3">
    <source>
        <dbReference type="Proteomes" id="UP000499080"/>
    </source>
</evidence>
<feature type="compositionally biased region" description="Basic and acidic residues" evidence="1">
    <location>
        <begin position="1"/>
        <end position="12"/>
    </location>
</feature>
<protein>
    <submittedName>
        <fullName evidence="2">Uncharacterized protein</fullName>
    </submittedName>
</protein>
<evidence type="ECO:0000256" key="1">
    <source>
        <dbReference type="SAM" id="MobiDB-lite"/>
    </source>
</evidence>
<evidence type="ECO:0000313" key="2">
    <source>
        <dbReference type="EMBL" id="GBO03388.1"/>
    </source>
</evidence>
<reference evidence="2 3" key="1">
    <citation type="journal article" date="2019" name="Sci. Rep.">
        <title>Orb-weaving spider Araneus ventricosus genome elucidates the spidroin gene catalogue.</title>
        <authorList>
            <person name="Kono N."/>
            <person name="Nakamura H."/>
            <person name="Ohtoshi R."/>
            <person name="Moran D.A.P."/>
            <person name="Shinohara A."/>
            <person name="Yoshida Y."/>
            <person name="Fujiwara M."/>
            <person name="Mori M."/>
            <person name="Tomita M."/>
            <person name="Arakawa K."/>
        </authorList>
    </citation>
    <scope>NUCLEOTIDE SEQUENCE [LARGE SCALE GENOMIC DNA]</scope>
</reference>
<gene>
    <name evidence="2" type="ORF">AVEN_223416_1</name>
</gene>
<accession>A0A4Y2TS79</accession>
<dbReference type="AlphaFoldDB" id="A0A4Y2TS79"/>
<comment type="caution">
    <text evidence="2">The sequence shown here is derived from an EMBL/GenBank/DDBJ whole genome shotgun (WGS) entry which is preliminary data.</text>
</comment>
<organism evidence="2 3">
    <name type="scientific">Araneus ventricosus</name>
    <name type="common">Orbweaver spider</name>
    <name type="synonym">Epeira ventricosa</name>
    <dbReference type="NCBI Taxonomy" id="182803"/>
    <lineage>
        <taxon>Eukaryota</taxon>
        <taxon>Metazoa</taxon>
        <taxon>Ecdysozoa</taxon>
        <taxon>Arthropoda</taxon>
        <taxon>Chelicerata</taxon>
        <taxon>Arachnida</taxon>
        <taxon>Araneae</taxon>
        <taxon>Araneomorphae</taxon>
        <taxon>Entelegynae</taxon>
        <taxon>Araneoidea</taxon>
        <taxon>Araneidae</taxon>
        <taxon>Araneus</taxon>
    </lineage>
</organism>
<sequence>MREWGREQEGLRDLQGGSGEKKKGVSIAGPKVVDKRKSTKRRFQVKKNFSKLKVLKDKGVSSLLDEWSFGVSVVSSKARFTLADSCR</sequence>
<name>A0A4Y2TS79_ARAVE</name>